<reference evidence="3 4" key="1">
    <citation type="submission" date="2018-06" db="EMBL/GenBank/DDBJ databases">
        <title>Extensive metabolic versatility and redundancy in microbially diverse, dynamic hydrothermal sediments.</title>
        <authorList>
            <person name="Dombrowski N."/>
            <person name="Teske A."/>
            <person name="Baker B.J."/>
        </authorList>
    </citation>
    <scope>NUCLEOTIDE SEQUENCE [LARGE SCALE GENOMIC DNA]</scope>
    <source>
        <strain evidence="3">B19_G9</strain>
    </source>
</reference>
<dbReference type="AlphaFoldDB" id="A0A662DIJ9"/>
<evidence type="ECO:0000313" key="3">
    <source>
        <dbReference type="EMBL" id="RLE13992.1"/>
    </source>
</evidence>
<sequence>MGKFEDLGKKLDKLADQLRATTQAGIEKTTTETREWKKYLDDLAEKIKKTTQESLEKFATETKEFGQIAKLRSQIKDDKRKLEDKFKQLGELAFRLNIQERLEEEEIKKITGEIQEIENEIKEKEEQIKKLKAE</sequence>
<evidence type="ECO:0000313" key="2">
    <source>
        <dbReference type="EMBL" id="HDN84905.1"/>
    </source>
</evidence>
<evidence type="ECO:0000313" key="4">
    <source>
        <dbReference type="Proteomes" id="UP000267654"/>
    </source>
</evidence>
<name>A0A662DIJ9_UNCAE</name>
<dbReference type="Proteomes" id="UP000885660">
    <property type="component" value="Unassembled WGS sequence"/>
</dbReference>
<evidence type="ECO:0000256" key="1">
    <source>
        <dbReference type="SAM" id="Coils"/>
    </source>
</evidence>
<reference evidence="2" key="2">
    <citation type="journal article" date="2020" name="mSystems">
        <title>Genome- and Community-Level Interaction Insights into Carbon Utilization and Element Cycling Functions of Hydrothermarchaeota in Hydrothermal Sediment.</title>
        <authorList>
            <person name="Zhou Z."/>
            <person name="Liu Y."/>
            <person name="Xu W."/>
            <person name="Pan J."/>
            <person name="Luo Z.H."/>
            <person name="Li M."/>
        </authorList>
    </citation>
    <scope>NUCLEOTIDE SEQUENCE [LARGE SCALE GENOMIC DNA]</scope>
    <source>
        <strain evidence="2">HyVt-219</strain>
    </source>
</reference>
<accession>A0A662DIJ9</accession>
<dbReference type="EMBL" id="QMQB01000059">
    <property type="protein sequence ID" value="RLE13992.1"/>
    <property type="molecule type" value="Genomic_DNA"/>
</dbReference>
<comment type="caution">
    <text evidence="3">The sequence shown here is derived from an EMBL/GenBank/DDBJ whole genome shotgun (WGS) entry which is preliminary data.</text>
</comment>
<gene>
    <name evidence="3" type="ORF">DRI96_02115</name>
    <name evidence="2" type="ORF">ENG47_04020</name>
</gene>
<proteinExistence type="predicted"/>
<organism evidence="3 4">
    <name type="scientific">Aerophobetes bacterium</name>
    <dbReference type="NCBI Taxonomy" id="2030807"/>
    <lineage>
        <taxon>Bacteria</taxon>
        <taxon>Candidatus Aerophobota</taxon>
    </lineage>
</organism>
<feature type="coiled-coil region" evidence="1">
    <location>
        <begin position="68"/>
        <end position="134"/>
    </location>
</feature>
<dbReference type="Proteomes" id="UP000267654">
    <property type="component" value="Unassembled WGS sequence"/>
</dbReference>
<dbReference type="EMBL" id="DRBC01000241">
    <property type="protein sequence ID" value="HDN84905.1"/>
    <property type="molecule type" value="Genomic_DNA"/>
</dbReference>
<keyword evidence="1" id="KW-0175">Coiled coil</keyword>
<protein>
    <submittedName>
        <fullName evidence="3">Uncharacterized protein</fullName>
    </submittedName>
</protein>